<evidence type="ECO:0000313" key="2">
    <source>
        <dbReference type="Proteomes" id="UP001552299"/>
    </source>
</evidence>
<proteinExistence type="predicted"/>
<comment type="caution">
    <text evidence="1">The sequence shown here is derived from an EMBL/GenBank/DDBJ whole genome shotgun (WGS) entry which is preliminary data.</text>
</comment>
<name>A0ABD0VLR6_DENTH</name>
<reference evidence="1 2" key="1">
    <citation type="journal article" date="2024" name="Plant Biotechnol. J.">
        <title>Dendrobium thyrsiflorum genome and its molecular insights into genes involved in important horticultural traits.</title>
        <authorList>
            <person name="Chen B."/>
            <person name="Wang J.Y."/>
            <person name="Zheng P.J."/>
            <person name="Li K.L."/>
            <person name="Liang Y.M."/>
            <person name="Chen X.F."/>
            <person name="Zhang C."/>
            <person name="Zhao X."/>
            <person name="He X."/>
            <person name="Zhang G.Q."/>
            <person name="Liu Z.J."/>
            <person name="Xu Q."/>
        </authorList>
    </citation>
    <scope>NUCLEOTIDE SEQUENCE [LARGE SCALE GENOMIC DNA]</scope>
    <source>
        <strain evidence="1">GZMU011</strain>
    </source>
</reference>
<gene>
    <name evidence="1" type="ORF">M5K25_004465</name>
</gene>
<organism evidence="1 2">
    <name type="scientific">Dendrobium thyrsiflorum</name>
    <name type="common">Pinecone-like raceme dendrobium</name>
    <name type="synonym">Orchid</name>
    <dbReference type="NCBI Taxonomy" id="117978"/>
    <lineage>
        <taxon>Eukaryota</taxon>
        <taxon>Viridiplantae</taxon>
        <taxon>Streptophyta</taxon>
        <taxon>Embryophyta</taxon>
        <taxon>Tracheophyta</taxon>
        <taxon>Spermatophyta</taxon>
        <taxon>Magnoliopsida</taxon>
        <taxon>Liliopsida</taxon>
        <taxon>Asparagales</taxon>
        <taxon>Orchidaceae</taxon>
        <taxon>Epidendroideae</taxon>
        <taxon>Malaxideae</taxon>
        <taxon>Dendrobiinae</taxon>
        <taxon>Dendrobium</taxon>
    </lineage>
</organism>
<protein>
    <recommendedName>
        <fullName evidence="3">DUF4283 domain-containing protein</fullName>
    </recommendedName>
</protein>
<dbReference type="AlphaFoldDB" id="A0ABD0VLR6"/>
<evidence type="ECO:0000313" key="1">
    <source>
        <dbReference type="EMBL" id="KAL0926079.1"/>
    </source>
</evidence>
<dbReference type="EMBL" id="JANQDX010000004">
    <property type="protein sequence ID" value="KAL0926079.1"/>
    <property type="molecule type" value="Genomic_DNA"/>
</dbReference>
<sequence>MAANQLNDPAVFPALKTTSHHGLPPLSISEEEIIALAAPFEFALVGKFSGRRPVRNWINKFLFNLKLIGDFSMTVLDPRHVLIKLIGPDKLGYIQHIEMEAFLPFCDHCKSLGHSKINCHILHPHLDKVHLNISKLGFDGTVATSDNMLNVPIVHDATVSVQEPLGSFDPTVMPEKLDNSNKLSITTTVTPFFKKQKLMTNVNVENACLIKSK</sequence>
<accession>A0ABD0VLR6</accession>
<keyword evidence="2" id="KW-1185">Reference proteome</keyword>
<evidence type="ECO:0008006" key="3">
    <source>
        <dbReference type="Google" id="ProtNLM"/>
    </source>
</evidence>
<dbReference type="Proteomes" id="UP001552299">
    <property type="component" value="Unassembled WGS sequence"/>
</dbReference>